<dbReference type="PANTHER" id="PTHR30006:SF24">
    <property type="entry name" value="SLL0237 PROTEIN"/>
    <property type="match status" value="1"/>
</dbReference>
<name>A0A9X2PML7_9HYPH</name>
<dbReference type="NCBIfam" id="TIGR01409">
    <property type="entry name" value="TAT_signal_seq"/>
    <property type="match status" value="1"/>
</dbReference>
<dbReference type="SUPFAM" id="SSF53850">
    <property type="entry name" value="Periplasmic binding protein-like II"/>
    <property type="match status" value="1"/>
</dbReference>
<proteinExistence type="predicted"/>
<accession>A0A9X2PML7</accession>
<evidence type="ECO:0000256" key="1">
    <source>
        <dbReference type="ARBA" id="ARBA00022729"/>
    </source>
</evidence>
<dbReference type="PANTHER" id="PTHR30006">
    <property type="entry name" value="THIAMINE-BINDING PERIPLASMIC PROTEIN-RELATED"/>
    <property type="match status" value="1"/>
</dbReference>
<dbReference type="PROSITE" id="PS51318">
    <property type="entry name" value="TAT"/>
    <property type="match status" value="1"/>
</dbReference>
<evidence type="ECO:0000313" key="2">
    <source>
        <dbReference type="EMBL" id="MCS0496558.1"/>
    </source>
</evidence>
<dbReference type="AlphaFoldDB" id="A0A9X2PML7"/>
<dbReference type="Proteomes" id="UP001151088">
    <property type="component" value="Unassembled WGS sequence"/>
</dbReference>
<sequence length="364" mass="39569">MLDRRQFLAGAALAGAAATGLPRPARAAADWDATVAAAKGQSLNLIIDPYQAHKDVVAVFAQKFPGIDVQASTLHPSDAAPKMLTEQKNGVYSWDAWWGTCSNMNNVALPAGGLDLIDQYFVLPEVIEASNWRLPNLRYTSKRGNYVFVHTHFLINYGAYDKGQVPGGVLTLDNLTDPSLVGRISIRVPNRPHGGAMMLAQVAKEKGIGTVETILTTMKPMFVDNDRQNTMSVVRGDSAVGIGTSEETLYDCHQSGGCTNVVKFPVSVMHSRGISVPKNPPHKEAATVWVNWLLSKEGQEVFVTEWAKSNPGGALSMRKDVAPDPKHLESVPDFDNIDQYVAVALDSGWTDLKQIIDLYKKVNG</sequence>
<reference evidence="2" key="1">
    <citation type="submission" date="2022-08" db="EMBL/GenBank/DDBJ databases">
        <authorList>
            <person name="Li F."/>
        </authorList>
    </citation>
    <scope>NUCLEOTIDE SEQUENCE</scope>
    <source>
        <strain evidence="2">MQZ15Z-1</strain>
    </source>
</reference>
<keyword evidence="3" id="KW-1185">Reference proteome</keyword>
<organism evidence="2 3">
    <name type="scientific">Ancylobacter mangrovi</name>
    <dbReference type="NCBI Taxonomy" id="2972472"/>
    <lineage>
        <taxon>Bacteria</taxon>
        <taxon>Pseudomonadati</taxon>
        <taxon>Pseudomonadota</taxon>
        <taxon>Alphaproteobacteria</taxon>
        <taxon>Hyphomicrobiales</taxon>
        <taxon>Xanthobacteraceae</taxon>
        <taxon>Ancylobacter</taxon>
    </lineage>
</organism>
<dbReference type="InterPro" id="IPR019546">
    <property type="entry name" value="TAT_signal_bac_arc"/>
</dbReference>
<dbReference type="InterPro" id="IPR006311">
    <property type="entry name" value="TAT_signal"/>
</dbReference>
<gene>
    <name evidence="2" type="ORF">NVS89_15760</name>
</gene>
<evidence type="ECO:0000313" key="3">
    <source>
        <dbReference type="Proteomes" id="UP001151088"/>
    </source>
</evidence>
<keyword evidence="1" id="KW-0732">Signal</keyword>
<comment type="caution">
    <text evidence="2">The sequence shown here is derived from an EMBL/GenBank/DDBJ whole genome shotgun (WGS) entry which is preliminary data.</text>
</comment>
<dbReference type="Gene3D" id="3.40.190.10">
    <property type="entry name" value="Periplasmic binding protein-like II"/>
    <property type="match status" value="3"/>
</dbReference>
<dbReference type="RefSeq" id="WP_258733720.1">
    <property type="nucleotide sequence ID" value="NZ_JANTHZ010000007.1"/>
</dbReference>
<dbReference type="Pfam" id="PF13531">
    <property type="entry name" value="SBP_bac_11"/>
    <property type="match status" value="1"/>
</dbReference>
<dbReference type="EMBL" id="JANTHZ010000007">
    <property type="protein sequence ID" value="MCS0496558.1"/>
    <property type="molecule type" value="Genomic_DNA"/>
</dbReference>
<protein>
    <submittedName>
        <fullName evidence="2">Extracellular solute-binding protein</fullName>
    </submittedName>
</protein>